<evidence type="ECO:0000259" key="6">
    <source>
        <dbReference type="PROSITE" id="PS50801"/>
    </source>
</evidence>
<evidence type="ECO:0000313" key="7">
    <source>
        <dbReference type="EMBL" id="CAJ1390611.1"/>
    </source>
</evidence>
<gene>
    <name evidence="7" type="ORF">EVOR1521_LOCUS15975</name>
</gene>
<feature type="transmembrane region" description="Helical" evidence="5">
    <location>
        <begin position="130"/>
        <end position="148"/>
    </location>
</feature>
<dbReference type="InterPro" id="IPR018490">
    <property type="entry name" value="cNMP-bd_dom_sf"/>
</dbReference>
<feature type="transmembrane region" description="Helical" evidence="5">
    <location>
        <begin position="100"/>
        <end position="118"/>
    </location>
</feature>
<feature type="transmembrane region" description="Helical" evidence="5">
    <location>
        <begin position="48"/>
        <end position="66"/>
    </location>
</feature>
<dbReference type="InterPro" id="IPR036513">
    <property type="entry name" value="STAS_dom_sf"/>
</dbReference>
<evidence type="ECO:0000256" key="1">
    <source>
        <dbReference type="ARBA" id="ARBA00004141"/>
    </source>
</evidence>
<feature type="transmembrane region" description="Helical" evidence="5">
    <location>
        <begin position="15"/>
        <end position="36"/>
    </location>
</feature>
<keyword evidence="3 5" id="KW-1133">Transmembrane helix</keyword>
<dbReference type="Proteomes" id="UP001178507">
    <property type="component" value="Unassembled WGS sequence"/>
</dbReference>
<protein>
    <recommendedName>
        <fullName evidence="6">STAS domain-containing protein</fullName>
    </recommendedName>
</protein>
<dbReference type="GO" id="GO:0016020">
    <property type="term" value="C:membrane"/>
    <property type="evidence" value="ECO:0007669"/>
    <property type="project" value="UniProtKB-SubCell"/>
</dbReference>
<feature type="transmembrane region" description="Helical" evidence="5">
    <location>
        <begin position="192"/>
        <end position="214"/>
    </location>
</feature>
<dbReference type="InterPro" id="IPR052706">
    <property type="entry name" value="Membrane-Transporter-like"/>
</dbReference>
<dbReference type="AlphaFoldDB" id="A0AA36INJ2"/>
<dbReference type="SUPFAM" id="SSF51206">
    <property type="entry name" value="cAMP-binding domain-like"/>
    <property type="match status" value="1"/>
</dbReference>
<dbReference type="Gene3D" id="2.60.120.10">
    <property type="entry name" value="Jelly Rolls"/>
    <property type="match status" value="1"/>
</dbReference>
<dbReference type="EMBL" id="CAUJNA010002112">
    <property type="protein sequence ID" value="CAJ1390611.1"/>
    <property type="molecule type" value="Genomic_DNA"/>
</dbReference>
<feature type="domain" description="STAS" evidence="6">
    <location>
        <begin position="398"/>
        <end position="508"/>
    </location>
</feature>
<dbReference type="PANTHER" id="PTHR43310">
    <property type="entry name" value="SULFATE TRANSPORTER YBAR-RELATED"/>
    <property type="match status" value="1"/>
</dbReference>
<evidence type="ECO:0000256" key="4">
    <source>
        <dbReference type="ARBA" id="ARBA00023136"/>
    </source>
</evidence>
<feature type="transmembrane region" description="Helical" evidence="5">
    <location>
        <begin position="272"/>
        <end position="289"/>
    </location>
</feature>
<reference evidence="7" key="1">
    <citation type="submission" date="2023-08" db="EMBL/GenBank/DDBJ databases">
        <authorList>
            <person name="Chen Y."/>
            <person name="Shah S."/>
            <person name="Dougan E. K."/>
            <person name="Thang M."/>
            <person name="Chan C."/>
        </authorList>
    </citation>
    <scope>NUCLEOTIDE SEQUENCE</scope>
</reference>
<dbReference type="InterPro" id="IPR002645">
    <property type="entry name" value="STAS_dom"/>
</dbReference>
<dbReference type="InterPro" id="IPR011547">
    <property type="entry name" value="SLC26A/SulP_dom"/>
</dbReference>
<sequence>MGKALTLQGVEGPELLLHILVAQGMLCVMVGFLLVLVAELDGLYYMRFMPYQVGAGFVSGIGILIFDGGLELGCGQGLQSLVPDFFHAVLNAEVSSAGEALVVQLVLTLASAVVFLLLREVLHSFSWGNAVRLPLGLALISGGVYSFLWLHPLSHQEVEFWGIFLSGLVPDSWTLEWRVLAHLHHVKLGAIFSQPCVSLTVSYAALSTLAFTFFTSGMRDMDKDSAKADLTKEIRFLGKTNVLVGLLAGVPVSPSLKVFVVMKDAGARTRTWVCLLGSFYMLLYFDAVLRSSLSVIPKCAFGGLVVSLGFEFLTTSLVESRERIAVAEWRLVVITCVLVYFNVLMGILFGVAMTTVFFMVEYSAMTGVTQRATMREVRSLVERDDPQTDLLDKHGYEVAVFWCSGYIFFGTANDIVDEVQAWLDSSPTTRIVILDFEQVPAVDASGVQSLITFASACEKRRPAVHLALTGLVRRLHLSVERAASAENVKMSLSTHRLEATLEWAEERVLKGRVKTGKVTNEADLSEPKVTSAKLPSRPSEHKLLAAKLAQKMSSGSELQEMLEEFLADIAPSAEREERAAVCQQLSKFGSKLQTFEKSGQIYAEGATAKYITYVVSGSVNIYQSISADEALAYKLPRHHLNGQKGDAFAFEEEIDVRVRCLTRGALLGATEFGAYCSCGRPQWHASAHAACPTLVLQVPFSALEAALESNKAVGHAVMLWLFKLASLQVLDVLQGARVKPYRRIDQEGVFKRVTSTCASSPAIFSRR</sequence>
<keyword evidence="4 5" id="KW-0472">Membrane</keyword>
<comment type="caution">
    <text evidence="7">The sequence shown here is derived from an EMBL/GenBank/DDBJ whole genome shotgun (WGS) entry which is preliminary data.</text>
</comment>
<dbReference type="Pfam" id="PF01740">
    <property type="entry name" value="STAS"/>
    <property type="match status" value="1"/>
</dbReference>
<dbReference type="PANTHER" id="PTHR43310:SF2">
    <property type="entry name" value="SLC26A_SULP TRANSPORTER DOMAIN-CONTAINING PROTEIN"/>
    <property type="match status" value="1"/>
</dbReference>
<comment type="subcellular location">
    <subcellularLocation>
        <location evidence="1">Membrane</location>
        <topology evidence="1">Multi-pass membrane protein</topology>
    </subcellularLocation>
</comment>
<evidence type="ECO:0000256" key="5">
    <source>
        <dbReference type="SAM" id="Phobius"/>
    </source>
</evidence>
<proteinExistence type="predicted"/>
<dbReference type="SUPFAM" id="SSF52091">
    <property type="entry name" value="SpoIIaa-like"/>
    <property type="match status" value="1"/>
</dbReference>
<keyword evidence="2 5" id="KW-0812">Transmembrane</keyword>
<organism evidence="7 8">
    <name type="scientific">Effrenium voratum</name>
    <dbReference type="NCBI Taxonomy" id="2562239"/>
    <lineage>
        <taxon>Eukaryota</taxon>
        <taxon>Sar</taxon>
        <taxon>Alveolata</taxon>
        <taxon>Dinophyceae</taxon>
        <taxon>Suessiales</taxon>
        <taxon>Symbiodiniaceae</taxon>
        <taxon>Effrenium</taxon>
    </lineage>
</organism>
<evidence type="ECO:0000256" key="2">
    <source>
        <dbReference type="ARBA" id="ARBA00022692"/>
    </source>
</evidence>
<evidence type="ECO:0000313" key="8">
    <source>
        <dbReference type="Proteomes" id="UP001178507"/>
    </source>
</evidence>
<evidence type="ECO:0000256" key="3">
    <source>
        <dbReference type="ARBA" id="ARBA00022989"/>
    </source>
</evidence>
<dbReference type="InterPro" id="IPR014710">
    <property type="entry name" value="RmlC-like_jellyroll"/>
</dbReference>
<feature type="transmembrane region" description="Helical" evidence="5">
    <location>
        <begin position="295"/>
        <end position="319"/>
    </location>
</feature>
<dbReference type="Pfam" id="PF00916">
    <property type="entry name" value="Sulfate_transp"/>
    <property type="match status" value="1"/>
</dbReference>
<keyword evidence="8" id="KW-1185">Reference proteome</keyword>
<feature type="transmembrane region" description="Helical" evidence="5">
    <location>
        <begin position="331"/>
        <end position="360"/>
    </location>
</feature>
<dbReference type="PROSITE" id="PS50801">
    <property type="entry name" value="STAS"/>
    <property type="match status" value="1"/>
</dbReference>
<name>A0AA36INJ2_9DINO</name>
<dbReference type="Gene3D" id="3.30.750.24">
    <property type="entry name" value="STAS domain"/>
    <property type="match status" value="1"/>
</dbReference>
<accession>A0AA36INJ2</accession>
<dbReference type="CDD" id="cd07042">
    <property type="entry name" value="STAS_SulP_like_sulfate_transporter"/>
    <property type="match status" value="1"/>
</dbReference>